<dbReference type="Proteomes" id="UP001320513">
    <property type="component" value="Unassembled WGS sequence"/>
</dbReference>
<name>A0ABS9ZPR3_9PSED</name>
<reference evidence="1 2" key="1">
    <citation type="submission" date="2015-12" db="EMBL/GenBank/DDBJ databases">
        <title>Phylogenomics in the description of a new species in the Pseudomonas syringae group.</title>
        <authorList>
            <person name="Busquets A."/>
            <person name="Gomila M."/>
            <person name="Beiki F."/>
            <person name="Rahimian H."/>
            <person name="Mulet M."/>
            <person name="Sanchez D."/>
            <person name="Garcia-Valdes E."/>
            <person name="Lalucat J."/>
        </authorList>
    </citation>
    <scope>NUCLEOTIDE SEQUENCE [LARGE SCALE GENOMIC DNA]</scope>
    <source>
        <strain evidence="1 2">S25</strain>
    </source>
</reference>
<evidence type="ECO:0000313" key="1">
    <source>
        <dbReference type="EMBL" id="MCI8212559.1"/>
    </source>
</evidence>
<organism evidence="1 2">
    <name type="scientific">Pseudomonas maioricensis</name>
    <dbReference type="NCBI Taxonomy" id="1766623"/>
    <lineage>
        <taxon>Bacteria</taxon>
        <taxon>Pseudomonadati</taxon>
        <taxon>Pseudomonadota</taxon>
        <taxon>Gammaproteobacteria</taxon>
        <taxon>Pseudomonadales</taxon>
        <taxon>Pseudomonadaceae</taxon>
        <taxon>Pseudomonas</taxon>
    </lineage>
</organism>
<gene>
    <name evidence="1" type="ORF">AUC61_23800</name>
</gene>
<accession>A0ABS9ZPR3</accession>
<proteinExistence type="predicted"/>
<dbReference type="RefSeq" id="WP_243248657.1">
    <property type="nucleotide sequence ID" value="NZ_LOHG01000024.1"/>
</dbReference>
<dbReference type="EMBL" id="LOHG01000024">
    <property type="protein sequence ID" value="MCI8212559.1"/>
    <property type="molecule type" value="Genomic_DNA"/>
</dbReference>
<keyword evidence="2" id="KW-1185">Reference proteome</keyword>
<evidence type="ECO:0000313" key="2">
    <source>
        <dbReference type="Proteomes" id="UP001320513"/>
    </source>
</evidence>
<comment type="caution">
    <text evidence="1">The sequence shown here is derived from an EMBL/GenBank/DDBJ whole genome shotgun (WGS) entry which is preliminary data.</text>
</comment>
<protein>
    <submittedName>
        <fullName evidence="1">Uncharacterized protein</fullName>
    </submittedName>
</protein>
<sequence length="80" mass="9077">MREAIHEDALRAMIEQNVVREARVSRLEGKGWYLAVRLGGPASSWLPVRSKREAVRTWASLDTLTRWADGVGLRGYVLEL</sequence>